<dbReference type="Proteomes" id="UP000008783">
    <property type="component" value="Unassembled WGS sequence"/>
</dbReference>
<dbReference type="GeneID" id="13543207"/>
<evidence type="ECO:0008006" key="4">
    <source>
        <dbReference type="Google" id="ProtNLM"/>
    </source>
</evidence>
<accession>H6QPG9</accession>
<gene>
    <name evidence="2" type="ORF">PGTG_20888</name>
</gene>
<evidence type="ECO:0000313" key="3">
    <source>
        <dbReference type="Proteomes" id="UP000008783"/>
    </source>
</evidence>
<dbReference type="HOGENOM" id="CLU_1897244_0_0_1"/>
<reference evidence="3" key="1">
    <citation type="journal article" date="2011" name="Proc. Natl. Acad. Sci. U.S.A.">
        <title>Obligate biotrophy features unraveled by the genomic analysis of rust fungi.</title>
        <authorList>
            <person name="Duplessis S."/>
            <person name="Cuomo C.A."/>
            <person name="Lin Y.-C."/>
            <person name="Aerts A."/>
            <person name="Tisserant E."/>
            <person name="Veneault-Fourrey C."/>
            <person name="Joly D.L."/>
            <person name="Hacquard S."/>
            <person name="Amselem J."/>
            <person name="Cantarel B.L."/>
            <person name="Chiu R."/>
            <person name="Coutinho P.M."/>
            <person name="Feau N."/>
            <person name="Field M."/>
            <person name="Frey P."/>
            <person name="Gelhaye E."/>
            <person name="Goldberg J."/>
            <person name="Grabherr M.G."/>
            <person name="Kodira C.D."/>
            <person name="Kohler A."/>
            <person name="Kuees U."/>
            <person name="Lindquist E.A."/>
            <person name="Lucas S.M."/>
            <person name="Mago R."/>
            <person name="Mauceli E."/>
            <person name="Morin E."/>
            <person name="Murat C."/>
            <person name="Pangilinan J.L."/>
            <person name="Park R."/>
            <person name="Pearson M."/>
            <person name="Quesneville H."/>
            <person name="Rouhier N."/>
            <person name="Sakthikumar S."/>
            <person name="Salamov A.A."/>
            <person name="Schmutz J."/>
            <person name="Selles B."/>
            <person name="Shapiro H."/>
            <person name="Tanguay P."/>
            <person name="Tuskan G.A."/>
            <person name="Henrissat B."/>
            <person name="Van de Peer Y."/>
            <person name="Rouze P."/>
            <person name="Ellis J.G."/>
            <person name="Dodds P.N."/>
            <person name="Schein J.E."/>
            <person name="Zhong S."/>
            <person name="Hamelin R.C."/>
            <person name="Grigoriev I.V."/>
            <person name="Szabo L.J."/>
            <person name="Martin F."/>
        </authorList>
    </citation>
    <scope>NUCLEOTIDE SEQUENCE [LARGE SCALE GENOMIC DNA]</scope>
    <source>
        <strain evidence="3">CRL 75-36-700-3 / race SCCL</strain>
    </source>
</reference>
<dbReference type="EMBL" id="DS178265">
    <property type="protein sequence ID" value="EHS63907.1"/>
    <property type="molecule type" value="Genomic_DNA"/>
</dbReference>
<feature type="compositionally biased region" description="Polar residues" evidence="1">
    <location>
        <begin position="29"/>
        <end position="39"/>
    </location>
</feature>
<keyword evidence="3" id="KW-1185">Reference proteome</keyword>
<dbReference type="STRING" id="418459.H6QPG9"/>
<evidence type="ECO:0000256" key="1">
    <source>
        <dbReference type="SAM" id="MobiDB-lite"/>
    </source>
</evidence>
<feature type="region of interest" description="Disordered" evidence="1">
    <location>
        <begin position="1"/>
        <end position="46"/>
    </location>
</feature>
<dbReference type="Gene3D" id="3.30.450.30">
    <property type="entry name" value="Dynein light chain 2a, cytoplasmic"/>
    <property type="match status" value="1"/>
</dbReference>
<dbReference type="AlphaFoldDB" id="H6QPG9"/>
<protein>
    <recommendedName>
        <fullName evidence="4">Roadblock/LAMTOR2 domain-containing protein</fullName>
    </recommendedName>
</protein>
<dbReference type="GO" id="GO:0045505">
    <property type="term" value="F:dynein intermediate chain binding"/>
    <property type="evidence" value="ECO:0000318"/>
    <property type="project" value="GO_Central"/>
</dbReference>
<evidence type="ECO:0000313" key="2">
    <source>
        <dbReference type="EMBL" id="EHS63907.1"/>
    </source>
</evidence>
<dbReference type="GO" id="GO:0005868">
    <property type="term" value="C:cytoplasmic dynein complex"/>
    <property type="evidence" value="ECO:0000318"/>
    <property type="project" value="GO_Central"/>
</dbReference>
<proteinExistence type="predicted"/>
<dbReference type="RefSeq" id="XP_003890602.1">
    <property type="nucleotide sequence ID" value="XM_003890553.1"/>
</dbReference>
<dbReference type="VEuPathDB" id="FungiDB:PGTG_20888"/>
<dbReference type="GO" id="GO:0005737">
    <property type="term" value="C:cytoplasm"/>
    <property type="evidence" value="ECO:0000318"/>
    <property type="project" value="GO_Central"/>
</dbReference>
<sequence length="134" mass="13862">MAVQSTPPSSSMSTAKPGTTEGAGPSQPRPSTTMPTITSMAGPPEVESTIQRLSVHRNVRGVIILNRDSVLIRSSGQVFQSRAVTASSCFVGTLRRPGKSSTPSGAPSIAWNSTINQGFSESGLNSTNCSSPLV</sequence>
<dbReference type="SUPFAM" id="SSF103196">
    <property type="entry name" value="Roadblock/LC7 domain"/>
    <property type="match status" value="1"/>
</dbReference>
<dbReference type="InParanoid" id="H6QPG9"/>
<dbReference type="KEGG" id="pgr:PGTG_20888"/>
<feature type="compositionally biased region" description="Polar residues" evidence="1">
    <location>
        <begin position="1"/>
        <end position="17"/>
    </location>
</feature>
<organism evidence="2 3">
    <name type="scientific">Puccinia graminis f. sp. tritici (strain CRL 75-36-700-3 / race SCCL)</name>
    <name type="common">Black stem rust fungus</name>
    <dbReference type="NCBI Taxonomy" id="418459"/>
    <lineage>
        <taxon>Eukaryota</taxon>
        <taxon>Fungi</taxon>
        <taxon>Dikarya</taxon>
        <taxon>Basidiomycota</taxon>
        <taxon>Pucciniomycotina</taxon>
        <taxon>Pucciniomycetes</taxon>
        <taxon>Pucciniales</taxon>
        <taxon>Pucciniaceae</taxon>
        <taxon>Puccinia</taxon>
    </lineage>
</organism>
<dbReference type="GO" id="GO:0007018">
    <property type="term" value="P:microtubule-based movement"/>
    <property type="evidence" value="ECO:0000318"/>
    <property type="project" value="GO_Central"/>
</dbReference>
<name>H6QPG9_PUCGT</name>